<evidence type="ECO:0000256" key="3">
    <source>
        <dbReference type="ARBA" id="ARBA00023038"/>
    </source>
</evidence>
<dbReference type="SUPFAM" id="SSF57716">
    <property type="entry name" value="Glucocorticoid receptor-like (DNA-binding domain)"/>
    <property type="match status" value="1"/>
</dbReference>
<feature type="domain" description="LIM zinc-binding" evidence="5">
    <location>
        <begin position="1"/>
        <end position="49"/>
    </location>
</feature>
<evidence type="ECO:0000259" key="5">
    <source>
        <dbReference type="PROSITE" id="PS50023"/>
    </source>
</evidence>
<dbReference type="GO" id="GO:0046872">
    <property type="term" value="F:metal ion binding"/>
    <property type="evidence" value="ECO:0007669"/>
    <property type="project" value="UniProtKB-KW"/>
</dbReference>
<feature type="non-terminal residue" evidence="6">
    <location>
        <position position="1"/>
    </location>
</feature>
<reference evidence="6 7" key="1">
    <citation type="submission" date="2024-05" db="EMBL/GenBank/DDBJ databases">
        <title>Genome sequencing and assembly of Indian major carp, Cirrhinus mrigala (Hamilton, 1822).</title>
        <authorList>
            <person name="Mohindra V."/>
            <person name="Chowdhury L.M."/>
            <person name="Lal K."/>
            <person name="Jena J.K."/>
        </authorList>
    </citation>
    <scope>NUCLEOTIDE SEQUENCE [LARGE SCALE GENOMIC DNA]</scope>
    <source>
        <strain evidence="6">CM1030</strain>
        <tissue evidence="6">Blood</tissue>
    </source>
</reference>
<evidence type="ECO:0000313" key="7">
    <source>
        <dbReference type="Proteomes" id="UP001529510"/>
    </source>
</evidence>
<dbReference type="PROSITE" id="PS50023">
    <property type="entry name" value="LIM_DOMAIN_2"/>
    <property type="match status" value="1"/>
</dbReference>
<proteinExistence type="predicted"/>
<protein>
    <recommendedName>
        <fullName evidence="5">LIM zinc-binding domain-containing protein</fullName>
    </recommendedName>
</protein>
<dbReference type="Pfam" id="PF00412">
    <property type="entry name" value="LIM"/>
    <property type="match status" value="1"/>
</dbReference>
<keyword evidence="1 4" id="KW-0479">Metal-binding</keyword>
<evidence type="ECO:0000256" key="2">
    <source>
        <dbReference type="ARBA" id="ARBA00022833"/>
    </source>
</evidence>
<keyword evidence="2 4" id="KW-0862">Zinc</keyword>
<keyword evidence="3 4" id="KW-0440">LIM domain</keyword>
<dbReference type="InterPro" id="IPR050604">
    <property type="entry name" value="PDZ-LIM_domain"/>
</dbReference>
<evidence type="ECO:0000256" key="4">
    <source>
        <dbReference type="PROSITE-ProRule" id="PRU00125"/>
    </source>
</evidence>
<dbReference type="Proteomes" id="UP001529510">
    <property type="component" value="Unassembled WGS sequence"/>
</dbReference>
<dbReference type="InterPro" id="IPR001781">
    <property type="entry name" value="Znf_LIM"/>
</dbReference>
<sequence length="55" mass="6414">GTVVKVQDKFRHPDCFVCTECEENLKQKGYYFIDDELYCEIHAHARAKPPESPDL</sequence>
<dbReference type="Gene3D" id="2.10.110.10">
    <property type="entry name" value="Cysteine Rich Protein"/>
    <property type="match status" value="1"/>
</dbReference>
<comment type="caution">
    <text evidence="6">The sequence shown here is derived from an EMBL/GenBank/DDBJ whole genome shotgun (WGS) entry which is preliminary data.</text>
</comment>
<evidence type="ECO:0000313" key="6">
    <source>
        <dbReference type="EMBL" id="KAL0204626.1"/>
    </source>
</evidence>
<name>A0ABD0S1N5_CIRMR</name>
<dbReference type="EMBL" id="JAMKFB020000001">
    <property type="protein sequence ID" value="KAL0204626.1"/>
    <property type="molecule type" value="Genomic_DNA"/>
</dbReference>
<dbReference type="AlphaFoldDB" id="A0ABD0S1N5"/>
<evidence type="ECO:0000256" key="1">
    <source>
        <dbReference type="ARBA" id="ARBA00022723"/>
    </source>
</evidence>
<accession>A0ABD0S1N5</accession>
<keyword evidence="7" id="KW-1185">Reference proteome</keyword>
<dbReference type="PANTHER" id="PTHR24214">
    <property type="entry name" value="PDZ AND LIM DOMAIN PROTEIN ZASP"/>
    <property type="match status" value="1"/>
</dbReference>
<dbReference type="PANTHER" id="PTHR24214:SF7">
    <property type="entry name" value="PDZ AND LIM DOMAIN PROTEIN 3"/>
    <property type="match status" value="1"/>
</dbReference>
<gene>
    <name evidence="6" type="ORF">M9458_002644</name>
</gene>
<dbReference type="SMART" id="SM00132">
    <property type="entry name" value="LIM"/>
    <property type="match status" value="1"/>
</dbReference>
<organism evidence="6 7">
    <name type="scientific">Cirrhinus mrigala</name>
    <name type="common">Mrigala</name>
    <dbReference type="NCBI Taxonomy" id="683832"/>
    <lineage>
        <taxon>Eukaryota</taxon>
        <taxon>Metazoa</taxon>
        <taxon>Chordata</taxon>
        <taxon>Craniata</taxon>
        <taxon>Vertebrata</taxon>
        <taxon>Euteleostomi</taxon>
        <taxon>Actinopterygii</taxon>
        <taxon>Neopterygii</taxon>
        <taxon>Teleostei</taxon>
        <taxon>Ostariophysi</taxon>
        <taxon>Cypriniformes</taxon>
        <taxon>Cyprinidae</taxon>
        <taxon>Labeoninae</taxon>
        <taxon>Labeonini</taxon>
        <taxon>Cirrhinus</taxon>
    </lineage>
</organism>